<evidence type="ECO:0000313" key="4">
    <source>
        <dbReference type="EMBL" id="QCT95269.1"/>
    </source>
</evidence>
<organism evidence="3 5">
    <name type="scientific">Caminibacter mediatlanticus TB-2</name>
    <dbReference type="NCBI Taxonomy" id="391592"/>
    <lineage>
        <taxon>Bacteria</taxon>
        <taxon>Pseudomonadati</taxon>
        <taxon>Campylobacterota</taxon>
        <taxon>Epsilonproteobacteria</taxon>
        <taxon>Nautiliales</taxon>
        <taxon>Nautiliaceae</taxon>
        <taxon>Caminibacter</taxon>
    </lineage>
</organism>
<keyword evidence="2" id="KW-0812">Transmembrane</keyword>
<name>A0AAI9AJ74_9BACT</name>
<evidence type="ECO:0000256" key="2">
    <source>
        <dbReference type="SAM" id="Phobius"/>
    </source>
</evidence>
<dbReference type="EC" id="4.2.1.11" evidence="3"/>
<keyword evidence="2" id="KW-1133">Transmembrane helix</keyword>
<feature type="transmembrane region" description="Helical" evidence="2">
    <location>
        <begin position="14"/>
        <end position="35"/>
    </location>
</feature>
<evidence type="ECO:0000313" key="6">
    <source>
        <dbReference type="Proteomes" id="UP000306825"/>
    </source>
</evidence>
<dbReference type="Proteomes" id="UP000306825">
    <property type="component" value="Chromosome"/>
</dbReference>
<reference evidence="3 5" key="1">
    <citation type="journal article" date="2011" name="Stand. Genomic Sci.">
        <title>Draft genome sequence of Caminibacter mediatlanticus strain TB-2, an epsilonproteobacterium isolated from a deep-sea hydrothermal vent.</title>
        <authorList>
            <person name="Giovannelli D."/>
            <person name="Ferriera S."/>
            <person name="Johnson J."/>
            <person name="Kravitz S."/>
            <person name="Perez-Rodriguez I."/>
            <person name="Ricci J."/>
            <person name="O'Brien C."/>
            <person name="Voordeckers J.W."/>
            <person name="Bini E."/>
            <person name="Vetriani C."/>
        </authorList>
    </citation>
    <scope>NUCLEOTIDE SEQUENCE [LARGE SCALE GENOMIC DNA]</scope>
    <source>
        <strain evidence="3 5">TB-2</strain>
    </source>
</reference>
<reference evidence="4 6" key="2">
    <citation type="submission" date="2019-05" db="EMBL/GenBank/DDBJ databases">
        <title>A comparative analysis of the Nautiliaceae.</title>
        <authorList>
            <person name="Grosche A."/>
            <person name="Smedile F."/>
            <person name="Vetriani C."/>
        </authorList>
    </citation>
    <scope>NUCLEOTIDE SEQUENCE [LARGE SCALE GENOMIC DNA]</scope>
    <source>
        <strain evidence="4 6">TB-2</strain>
    </source>
</reference>
<dbReference type="GO" id="GO:0004634">
    <property type="term" value="F:phosphopyruvate hydratase activity"/>
    <property type="evidence" value="ECO:0007669"/>
    <property type="project" value="UniProtKB-EC"/>
</dbReference>
<evidence type="ECO:0000313" key="3">
    <source>
        <dbReference type="EMBL" id="EDM24628.1"/>
    </source>
</evidence>
<protein>
    <submittedName>
        <fullName evidence="3">Phosphopyruvate hydratase</fullName>
        <ecNumber evidence="3">4.2.1.11</ecNumber>
    </submittedName>
</protein>
<keyword evidence="6" id="KW-1185">Reference proteome</keyword>
<evidence type="ECO:0000256" key="1">
    <source>
        <dbReference type="SAM" id="Coils"/>
    </source>
</evidence>
<dbReference type="EMBL" id="ABCJ01000001">
    <property type="protein sequence ID" value="EDM24628.1"/>
    <property type="molecule type" value="Genomic_DNA"/>
</dbReference>
<dbReference type="AlphaFoldDB" id="A0AAI9AJ74"/>
<dbReference type="RefSeq" id="WP_007473730.1">
    <property type="nucleotide sequence ID" value="NZ_ABCJ01000001.1"/>
</dbReference>
<sequence length="80" mass="9445">MIDFDDIFQKKFDYRIVVVIIIAVVVAIYIVNLMFGSRSFSRMLDLDNSVKVLEKRVINLKKENAILQKEYFELKELEGE</sequence>
<dbReference type="EMBL" id="CP040463">
    <property type="protein sequence ID" value="QCT95269.1"/>
    <property type="molecule type" value="Genomic_DNA"/>
</dbReference>
<keyword evidence="2" id="KW-0472">Membrane</keyword>
<feature type="coiled-coil region" evidence="1">
    <location>
        <begin position="43"/>
        <end position="77"/>
    </location>
</feature>
<gene>
    <name evidence="3" type="primary">eno</name>
    <name evidence="3" type="ORF">CMTB2_03893</name>
    <name evidence="4" type="ORF">FE773_08710</name>
</gene>
<accession>A0AAI9AJ74</accession>
<keyword evidence="3" id="KW-0456">Lyase</keyword>
<dbReference type="Proteomes" id="UP000003288">
    <property type="component" value="Unassembled WGS sequence"/>
</dbReference>
<keyword evidence="1" id="KW-0175">Coiled coil</keyword>
<proteinExistence type="predicted"/>
<evidence type="ECO:0000313" key="5">
    <source>
        <dbReference type="Proteomes" id="UP000003288"/>
    </source>
</evidence>